<evidence type="ECO:0000256" key="5">
    <source>
        <dbReference type="ARBA" id="ARBA00022741"/>
    </source>
</evidence>
<evidence type="ECO:0000256" key="1">
    <source>
        <dbReference type="ARBA" id="ARBA00004429"/>
    </source>
</evidence>
<evidence type="ECO:0000259" key="12">
    <source>
        <dbReference type="PROSITE" id="PS50893"/>
    </source>
</evidence>
<evidence type="ECO:0000256" key="11">
    <source>
        <dbReference type="SAM" id="Phobius"/>
    </source>
</evidence>
<feature type="transmembrane region" description="Helical" evidence="11">
    <location>
        <begin position="799"/>
        <end position="828"/>
    </location>
</feature>
<keyword evidence="5" id="KW-0547">Nucleotide-binding</keyword>
<dbReference type="PANTHER" id="PTHR42798">
    <property type="entry name" value="LIPOPROTEIN-RELEASING SYSTEM ATP-BINDING PROTEIN LOLD"/>
    <property type="match status" value="1"/>
</dbReference>
<evidence type="ECO:0000313" key="14">
    <source>
        <dbReference type="Proteomes" id="UP000824179"/>
    </source>
</evidence>
<feature type="region of interest" description="Disordered" evidence="10">
    <location>
        <begin position="221"/>
        <end position="264"/>
    </location>
</feature>
<dbReference type="GO" id="GO:0016887">
    <property type="term" value="F:ATP hydrolysis activity"/>
    <property type="evidence" value="ECO:0007669"/>
    <property type="project" value="InterPro"/>
</dbReference>
<dbReference type="InterPro" id="IPR003593">
    <property type="entry name" value="AAA+_ATPase"/>
</dbReference>
<dbReference type="PANTHER" id="PTHR42798:SF6">
    <property type="entry name" value="CELL DIVISION ATP-BINDING PROTEIN FTSE"/>
    <property type="match status" value="1"/>
</dbReference>
<dbReference type="AlphaFoldDB" id="A0A9D1DD29"/>
<feature type="transmembrane region" description="Helical" evidence="11">
    <location>
        <begin position="304"/>
        <end position="323"/>
    </location>
</feature>
<evidence type="ECO:0000256" key="10">
    <source>
        <dbReference type="SAM" id="MobiDB-lite"/>
    </source>
</evidence>
<evidence type="ECO:0000256" key="4">
    <source>
        <dbReference type="ARBA" id="ARBA00022692"/>
    </source>
</evidence>
<dbReference type="InterPro" id="IPR003439">
    <property type="entry name" value="ABC_transporter-like_ATP-bd"/>
</dbReference>
<dbReference type="InterPro" id="IPR017911">
    <property type="entry name" value="MacB-like_ATP-bd"/>
</dbReference>
<evidence type="ECO:0000256" key="2">
    <source>
        <dbReference type="ARBA" id="ARBA00022448"/>
    </source>
</evidence>
<dbReference type="GO" id="GO:0005524">
    <property type="term" value="F:ATP binding"/>
    <property type="evidence" value="ECO:0007669"/>
    <property type="project" value="UniProtKB-KW"/>
</dbReference>
<dbReference type="EMBL" id="DVHB01000129">
    <property type="protein sequence ID" value="HIR40155.1"/>
    <property type="molecule type" value="Genomic_DNA"/>
</dbReference>
<proteinExistence type="inferred from homology"/>
<sequence>MLQLCNIKKDYKVGDSTVAALKGISLSFRRNEFVSVLGASGCGKTTLLNIIGGLDQYTSGDLIIEGISTKNYSDGDWDTYRNHRIGFVFQTYNLIPHQTILGNVELALTLSGVSPKERKERAAEALRRVGLGNELNKRPNQLSGGQMQRVAIARALVNNPEILLADEPTGALDTNTSVQIMDLIKEIAGERLVIMVTHNPELAYKYSSRIVELKDGLVVSDSNPYSSEEEEAEVKEHRAQLAAESADESGSGENTRDLSPREQKKAQKAAARAAAYKTRHSSMSYFTAFVLSGKNLLTKKARTLITAIAGSIGIISVCLVLALSSGFNNYIGQTEEDMLSYYPVTVSETSLDLNSAMASFMSGSTSNIEIDKIEDKVYVNSFLSQLAQGMTTTNDLTDGNVANINGQDMTYLEYLDAMPEELYNAIMYSYGVSISANLFTDVEIGSESTSEDVSAAGTPMHMSLESLREYYTYLLTYRAEEFSNLTQFVRYFTDVVSVMPDSDMNEEGFSWETSYVNSQYDLIAGDFPESSDEVVLVVGEDNDIIDLTLVQLGFMTEEEFLDLFISSEDGVDEDEEPASIPFDEIVGKEYTLYYNDAVFTPSDSALTGYSYIYQGFRQATDDEQPVSSEDGRTLKISGILRLKDGLTYGCLESGLCLTESLIREYIAENMQSQIVNTLNSAENSTVINTLVGEITFEGIFDGNMRPTARYNSTSTTMTELVRLLGGNDQPSGLSIYAVDFETKQQLLDYLDAWNEAVGEARAAYFEANGTYDGYDGPTEINYSDTVGTLMGMVNTILNAITYVLVAFTAISLVVSTVMIGVITYVSVVERTKEIGILRSIGARKRDIRHVFNAETFIVGLCAGLIGVIVAYLLQLLINVILTPLTGISGLAALPIWQAVIMICVSVVLTLISGLIPASAAAKKDPVIALRTE</sequence>
<keyword evidence="4 11" id="KW-0812">Transmembrane</keyword>
<dbReference type="Proteomes" id="UP000824179">
    <property type="component" value="Unassembled WGS sequence"/>
</dbReference>
<keyword evidence="6 13" id="KW-0067">ATP-binding</keyword>
<dbReference type="CDD" id="cd03255">
    <property type="entry name" value="ABC_MJ0796_LolCDE_FtsE"/>
    <property type="match status" value="1"/>
</dbReference>
<evidence type="ECO:0000256" key="7">
    <source>
        <dbReference type="ARBA" id="ARBA00022989"/>
    </source>
</evidence>
<organism evidence="13 14">
    <name type="scientific">Candidatus Coproplasma stercoripullorum</name>
    <dbReference type="NCBI Taxonomy" id="2840751"/>
    <lineage>
        <taxon>Bacteria</taxon>
        <taxon>Bacillati</taxon>
        <taxon>Bacillota</taxon>
        <taxon>Clostridia</taxon>
        <taxon>Eubacteriales</taxon>
        <taxon>Candidatus Coproplasma</taxon>
    </lineage>
</organism>
<dbReference type="PROSITE" id="PS50893">
    <property type="entry name" value="ABC_TRANSPORTER_2"/>
    <property type="match status" value="1"/>
</dbReference>
<keyword evidence="3" id="KW-1003">Cell membrane</keyword>
<evidence type="ECO:0000256" key="3">
    <source>
        <dbReference type="ARBA" id="ARBA00022475"/>
    </source>
</evidence>
<keyword evidence="2" id="KW-0813">Transport</keyword>
<evidence type="ECO:0000256" key="8">
    <source>
        <dbReference type="ARBA" id="ARBA00023136"/>
    </source>
</evidence>
<dbReference type="Gene3D" id="3.40.50.300">
    <property type="entry name" value="P-loop containing nucleotide triphosphate hydrolases"/>
    <property type="match status" value="1"/>
</dbReference>
<dbReference type="Pfam" id="PF02687">
    <property type="entry name" value="FtsX"/>
    <property type="match status" value="1"/>
</dbReference>
<evidence type="ECO:0000256" key="9">
    <source>
        <dbReference type="ARBA" id="ARBA00038388"/>
    </source>
</evidence>
<keyword evidence="8 11" id="KW-0472">Membrane</keyword>
<gene>
    <name evidence="13" type="ORF">IAB90_07230</name>
</gene>
<dbReference type="GO" id="GO:0098796">
    <property type="term" value="C:membrane protein complex"/>
    <property type="evidence" value="ECO:0007669"/>
    <property type="project" value="UniProtKB-ARBA"/>
</dbReference>
<dbReference type="FunFam" id="3.40.50.300:FF:000032">
    <property type="entry name" value="Export ABC transporter ATP-binding protein"/>
    <property type="match status" value="1"/>
</dbReference>
<accession>A0A9D1DD29</accession>
<keyword evidence="7 11" id="KW-1133">Transmembrane helix</keyword>
<dbReference type="GO" id="GO:0022857">
    <property type="term" value="F:transmembrane transporter activity"/>
    <property type="evidence" value="ECO:0007669"/>
    <property type="project" value="UniProtKB-ARBA"/>
</dbReference>
<dbReference type="SUPFAM" id="SSF52540">
    <property type="entry name" value="P-loop containing nucleoside triphosphate hydrolases"/>
    <property type="match status" value="1"/>
</dbReference>
<comment type="subcellular location">
    <subcellularLocation>
        <location evidence="1">Cell inner membrane</location>
        <topology evidence="1">Multi-pass membrane protein</topology>
    </subcellularLocation>
</comment>
<feature type="domain" description="ABC transporter" evidence="12">
    <location>
        <begin position="2"/>
        <end position="240"/>
    </location>
</feature>
<protein>
    <submittedName>
        <fullName evidence="13">ABC transporter ATP-binding protein/permease</fullName>
    </submittedName>
</protein>
<reference evidence="13" key="2">
    <citation type="journal article" date="2021" name="PeerJ">
        <title>Extensive microbial diversity within the chicken gut microbiome revealed by metagenomics and culture.</title>
        <authorList>
            <person name="Gilroy R."/>
            <person name="Ravi A."/>
            <person name="Getino M."/>
            <person name="Pursley I."/>
            <person name="Horton D.L."/>
            <person name="Alikhan N.F."/>
            <person name="Baker D."/>
            <person name="Gharbi K."/>
            <person name="Hall N."/>
            <person name="Watson M."/>
            <person name="Adriaenssens E.M."/>
            <person name="Foster-Nyarko E."/>
            <person name="Jarju S."/>
            <person name="Secka A."/>
            <person name="Antonio M."/>
            <person name="Oren A."/>
            <person name="Chaudhuri R.R."/>
            <person name="La Ragione R."/>
            <person name="Hildebrand F."/>
            <person name="Pallen M.J."/>
        </authorList>
    </citation>
    <scope>NUCLEOTIDE SEQUENCE</scope>
    <source>
        <strain evidence="13">ChiW25-3613</strain>
    </source>
</reference>
<feature type="transmembrane region" description="Helical" evidence="11">
    <location>
        <begin position="849"/>
        <end position="873"/>
    </location>
</feature>
<dbReference type="InterPro" id="IPR027417">
    <property type="entry name" value="P-loop_NTPase"/>
</dbReference>
<dbReference type="InterPro" id="IPR017871">
    <property type="entry name" value="ABC_transporter-like_CS"/>
</dbReference>
<feature type="compositionally biased region" description="Basic and acidic residues" evidence="10">
    <location>
        <begin position="254"/>
        <end position="264"/>
    </location>
</feature>
<name>A0A9D1DD29_9FIRM</name>
<dbReference type="Pfam" id="PF00005">
    <property type="entry name" value="ABC_tran"/>
    <property type="match status" value="1"/>
</dbReference>
<comment type="similarity">
    <text evidence="9">Belongs to the ABC transporter superfamily. Macrolide exporter (TC 3.A.1.122) family.</text>
</comment>
<evidence type="ECO:0000313" key="13">
    <source>
        <dbReference type="EMBL" id="HIR40155.1"/>
    </source>
</evidence>
<dbReference type="GO" id="GO:0005886">
    <property type="term" value="C:plasma membrane"/>
    <property type="evidence" value="ECO:0007669"/>
    <property type="project" value="UniProtKB-SubCell"/>
</dbReference>
<feature type="transmembrane region" description="Helical" evidence="11">
    <location>
        <begin position="893"/>
        <end position="915"/>
    </location>
</feature>
<dbReference type="SMART" id="SM00382">
    <property type="entry name" value="AAA"/>
    <property type="match status" value="1"/>
</dbReference>
<reference evidence="13" key="1">
    <citation type="submission" date="2020-10" db="EMBL/GenBank/DDBJ databases">
        <authorList>
            <person name="Gilroy R."/>
        </authorList>
    </citation>
    <scope>NUCLEOTIDE SEQUENCE</scope>
    <source>
        <strain evidence="13">ChiW25-3613</strain>
    </source>
</reference>
<dbReference type="InterPro" id="IPR003838">
    <property type="entry name" value="ABC3_permease_C"/>
</dbReference>
<evidence type="ECO:0000256" key="6">
    <source>
        <dbReference type="ARBA" id="ARBA00022840"/>
    </source>
</evidence>
<dbReference type="PROSITE" id="PS00211">
    <property type="entry name" value="ABC_TRANSPORTER_1"/>
    <property type="match status" value="1"/>
</dbReference>
<comment type="caution">
    <text evidence="13">The sequence shown here is derived from an EMBL/GenBank/DDBJ whole genome shotgun (WGS) entry which is preliminary data.</text>
</comment>